<dbReference type="GO" id="GO:0004731">
    <property type="term" value="F:purine-nucleoside phosphorylase activity"/>
    <property type="evidence" value="ECO:0007669"/>
    <property type="project" value="TreeGrafter"/>
</dbReference>
<comment type="caution">
    <text evidence="3">The sequence shown here is derived from an EMBL/GenBank/DDBJ whole genome shotgun (WGS) entry which is preliminary data.</text>
</comment>
<dbReference type="EMBL" id="LNQE01000011">
    <property type="protein sequence ID" value="KUG29996.1"/>
    <property type="molecule type" value="Genomic_DNA"/>
</dbReference>
<dbReference type="InterPro" id="IPR011051">
    <property type="entry name" value="RmlC_Cupin_sf"/>
</dbReference>
<dbReference type="Pfam" id="PF06865">
    <property type="entry name" value="Ppnp"/>
    <property type="match status" value="1"/>
</dbReference>
<reference evidence="3" key="1">
    <citation type="journal article" date="2015" name="Proc. Natl. Acad. Sci. U.S.A.">
        <title>Networks of energetic and metabolic interactions define dynamics in microbial communities.</title>
        <authorList>
            <person name="Embree M."/>
            <person name="Liu J.K."/>
            <person name="Al-Bassam M.M."/>
            <person name="Zengler K."/>
        </authorList>
    </citation>
    <scope>NUCLEOTIDE SEQUENCE</scope>
</reference>
<sequence>MSQGVPTEFPGVTAVCKANIYFGGKVVSHTLVDGAGKKITLGLIYPGSYTFTTGAPERMDVTAGACRVKLAGQEAFADYAAGTTFFVPGDSSFEIAVDEGIAEYICSFG</sequence>
<dbReference type="GO" id="GO:0016154">
    <property type="term" value="F:pyrimidine-nucleoside phosphorylase activity"/>
    <property type="evidence" value="ECO:0007669"/>
    <property type="project" value="TreeGrafter"/>
</dbReference>
<keyword evidence="1" id="KW-0328">Glycosyltransferase</keyword>
<dbReference type="Gene3D" id="2.60.120.10">
    <property type="entry name" value="Jelly Rolls"/>
    <property type="match status" value="1"/>
</dbReference>
<dbReference type="InterPro" id="IPR009664">
    <property type="entry name" value="Ppnp"/>
</dbReference>
<dbReference type="PANTHER" id="PTHR36540">
    <property type="entry name" value="PYRIMIDINE/PURINE NUCLEOSIDE PHOSPHORYLASE"/>
    <property type="match status" value="1"/>
</dbReference>
<name>A0A0W8GA22_9ZZZZ</name>
<evidence type="ECO:0000256" key="2">
    <source>
        <dbReference type="ARBA" id="ARBA00022679"/>
    </source>
</evidence>
<dbReference type="HAMAP" id="MF_01537">
    <property type="entry name" value="Nucleos_phosphorylase_PpnP"/>
    <property type="match status" value="1"/>
</dbReference>
<protein>
    <submittedName>
        <fullName evidence="3">Putative cytoplasmic protein</fullName>
    </submittedName>
</protein>
<evidence type="ECO:0000313" key="3">
    <source>
        <dbReference type="EMBL" id="KUG29996.1"/>
    </source>
</evidence>
<dbReference type="InterPro" id="IPR014710">
    <property type="entry name" value="RmlC-like_jellyroll"/>
</dbReference>
<dbReference type="PANTHER" id="PTHR36540:SF1">
    <property type="entry name" value="PYRIMIDINE_PURINE NUCLEOSIDE PHOSPHORYLASE"/>
    <property type="match status" value="1"/>
</dbReference>
<dbReference type="SUPFAM" id="SSF51182">
    <property type="entry name" value="RmlC-like cupins"/>
    <property type="match status" value="1"/>
</dbReference>
<dbReference type="AlphaFoldDB" id="A0A0W8GA22"/>
<dbReference type="CDD" id="cd20296">
    <property type="entry name" value="cupin_PpnP-like"/>
    <property type="match status" value="1"/>
</dbReference>
<dbReference type="GO" id="GO:0005829">
    <property type="term" value="C:cytosol"/>
    <property type="evidence" value="ECO:0007669"/>
    <property type="project" value="TreeGrafter"/>
</dbReference>
<organism evidence="3">
    <name type="scientific">hydrocarbon metagenome</name>
    <dbReference type="NCBI Taxonomy" id="938273"/>
    <lineage>
        <taxon>unclassified sequences</taxon>
        <taxon>metagenomes</taxon>
        <taxon>ecological metagenomes</taxon>
    </lineage>
</organism>
<gene>
    <name evidence="3" type="ORF">ASZ90_000111</name>
</gene>
<keyword evidence="2" id="KW-0808">Transferase</keyword>
<evidence type="ECO:0000256" key="1">
    <source>
        <dbReference type="ARBA" id="ARBA00022676"/>
    </source>
</evidence>
<proteinExistence type="inferred from homology"/>
<accession>A0A0W8GA22</accession>